<dbReference type="Gene3D" id="1.20.1050.10">
    <property type="match status" value="1"/>
</dbReference>
<dbReference type="Gene3D" id="3.40.30.10">
    <property type="entry name" value="Glutaredoxin"/>
    <property type="match status" value="1"/>
</dbReference>
<evidence type="ECO:0000259" key="1">
    <source>
        <dbReference type="PROSITE" id="PS50404"/>
    </source>
</evidence>
<proteinExistence type="predicted"/>
<organism evidence="2 3">
    <name type="scientific">Paramarasmius palmivorus</name>
    <dbReference type="NCBI Taxonomy" id="297713"/>
    <lineage>
        <taxon>Eukaryota</taxon>
        <taxon>Fungi</taxon>
        <taxon>Dikarya</taxon>
        <taxon>Basidiomycota</taxon>
        <taxon>Agaricomycotina</taxon>
        <taxon>Agaricomycetes</taxon>
        <taxon>Agaricomycetidae</taxon>
        <taxon>Agaricales</taxon>
        <taxon>Marasmiineae</taxon>
        <taxon>Marasmiaceae</taxon>
        <taxon>Paramarasmius</taxon>
    </lineage>
</organism>
<evidence type="ECO:0000313" key="2">
    <source>
        <dbReference type="EMBL" id="KAK7041654.1"/>
    </source>
</evidence>
<dbReference type="InterPro" id="IPR036249">
    <property type="entry name" value="Thioredoxin-like_sf"/>
</dbReference>
<dbReference type="Pfam" id="PF22041">
    <property type="entry name" value="GST_C_7"/>
    <property type="match status" value="1"/>
</dbReference>
<dbReference type="Pfam" id="PF13409">
    <property type="entry name" value="GST_N_2"/>
    <property type="match status" value="1"/>
</dbReference>
<protein>
    <recommendedName>
        <fullName evidence="1">GST N-terminal domain-containing protein</fullName>
    </recommendedName>
</protein>
<dbReference type="PROSITE" id="PS50404">
    <property type="entry name" value="GST_NTER"/>
    <property type="match status" value="1"/>
</dbReference>
<sequence length="250" mass="28226">MITIYDVGPITVNNRPIGMSPFVRRIMYILHYKKLKYKVALIGYEDIEPSAKSVGATPTAMKPDGITPRFTVPFIHDSDKNVVVSDSIRIAEYLDNEYPGTALALPNNTRALQAAFAETVFETSRSLLGPYLGSRLRECMSQRLIEGQRKLYGTSLADVELTTEERMEAWKKGEAGLAKMGEWYTHGHLYVLGNTPSYGDFTIVGIWWYARELLGRESSDWKEFSRWLGGRIDKLVEAIDSLPSTQVEYA</sequence>
<dbReference type="AlphaFoldDB" id="A0AAW0CNY3"/>
<dbReference type="InterPro" id="IPR036282">
    <property type="entry name" value="Glutathione-S-Trfase_C_sf"/>
</dbReference>
<dbReference type="InterPro" id="IPR004045">
    <property type="entry name" value="Glutathione_S-Trfase_N"/>
</dbReference>
<dbReference type="SUPFAM" id="SSF52833">
    <property type="entry name" value="Thioredoxin-like"/>
    <property type="match status" value="1"/>
</dbReference>
<gene>
    <name evidence="2" type="ORF">VNI00_009261</name>
</gene>
<accession>A0AAW0CNY3</accession>
<evidence type="ECO:0000313" key="3">
    <source>
        <dbReference type="Proteomes" id="UP001383192"/>
    </source>
</evidence>
<keyword evidence="3" id="KW-1185">Reference proteome</keyword>
<reference evidence="2 3" key="1">
    <citation type="submission" date="2024-01" db="EMBL/GenBank/DDBJ databases">
        <title>A draft genome for a cacao thread blight-causing isolate of Paramarasmius palmivorus.</title>
        <authorList>
            <person name="Baruah I.K."/>
            <person name="Bukari Y."/>
            <person name="Amoako-Attah I."/>
            <person name="Meinhardt L.W."/>
            <person name="Bailey B.A."/>
            <person name="Cohen S.P."/>
        </authorList>
    </citation>
    <scope>NUCLEOTIDE SEQUENCE [LARGE SCALE GENOMIC DNA]</scope>
    <source>
        <strain evidence="2 3">GH-12</strain>
    </source>
</reference>
<dbReference type="InterPro" id="IPR054416">
    <property type="entry name" value="GST_UstS-like_C"/>
</dbReference>
<dbReference type="Proteomes" id="UP001383192">
    <property type="component" value="Unassembled WGS sequence"/>
</dbReference>
<name>A0AAW0CNY3_9AGAR</name>
<feature type="domain" description="GST N-terminal" evidence="1">
    <location>
        <begin position="10"/>
        <end position="102"/>
    </location>
</feature>
<comment type="caution">
    <text evidence="2">The sequence shown here is derived from an EMBL/GenBank/DDBJ whole genome shotgun (WGS) entry which is preliminary data.</text>
</comment>
<dbReference type="EMBL" id="JAYKXP010000033">
    <property type="protein sequence ID" value="KAK7041654.1"/>
    <property type="molecule type" value="Genomic_DNA"/>
</dbReference>
<dbReference type="SUPFAM" id="SSF47616">
    <property type="entry name" value="GST C-terminal domain-like"/>
    <property type="match status" value="1"/>
</dbReference>